<evidence type="ECO:0000313" key="3">
    <source>
        <dbReference type="Proteomes" id="UP000617340"/>
    </source>
</evidence>
<dbReference type="Proteomes" id="UP000617340">
    <property type="component" value="Unassembled WGS sequence"/>
</dbReference>
<evidence type="ECO:0000313" key="2">
    <source>
        <dbReference type="EMBL" id="KAF7409454.1"/>
    </source>
</evidence>
<proteinExistence type="predicted"/>
<name>A0A836XMA7_VESGE</name>
<dbReference type="EMBL" id="JACSDZ010000003">
    <property type="protein sequence ID" value="KAF7409454.1"/>
    <property type="molecule type" value="Genomic_DNA"/>
</dbReference>
<feature type="compositionally biased region" description="Basic and acidic residues" evidence="1">
    <location>
        <begin position="17"/>
        <end position="36"/>
    </location>
</feature>
<accession>A0A836XMA7</accession>
<organism evidence="2 3">
    <name type="scientific">Vespula germanica</name>
    <name type="common">German yellow jacket</name>
    <name type="synonym">Paravespula germanica</name>
    <dbReference type="NCBI Taxonomy" id="30212"/>
    <lineage>
        <taxon>Eukaryota</taxon>
        <taxon>Metazoa</taxon>
        <taxon>Ecdysozoa</taxon>
        <taxon>Arthropoda</taxon>
        <taxon>Hexapoda</taxon>
        <taxon>Insecta</taxon>
        <taxon>Pterygota</taxon>
        <taxon>Neoptera</taxon>
        <taxon>Endopterygota</taxon>
        <taxon>Hymenoptera</taxon>
        <taxon>Apocrita</taxon>
        <taxon>Aculeata</taxon>
        <taxon>Vespoidea</taxon>
        <taxon>Vespidae</taxon>
        <taxon>Vespinae</taxon>
        <taxon>Vespula</taxon>
    </lineage>
</organism>
<evidence type="ECO:0000256" key="1">
    <source>
        <dbReference type="SAM" id="MobiDB-lite"/>
    </source>
</evidence>
<protein>
    <submittedName>
        <fullName evidence="2">Uncharacterized protein</fullName>
    </submittedName>
</protein>
<gene>
    <name evidence="2" type="ORF">HZH68_003835</name>
</gene>
<comment type="caution">
    <text evidence="2">The sequence shown here is derived from an EMBL/GenBank/DDBJ whole genome shotgun (WGS) entry which is preliminary data.</text>
</comment>
<keyword evidence="3" id="KW-1185">Reference proteome</keyword>
<reference evidence="2" key="1">
    <citation type="journal article" date="2020" name="G3 (Bethesda)">
        <title>High-Quality Assemblies for Three Invasive Social Wasps from the &lt;i&gt;Vespula&lt;/i&gt; Genus.</title>
        <authorList>
            <person name="Harrop T.W.R."/>
            <person name="Guhlin J."/>
            <person name="McLaughlin G.M."/>
            <person name="Permina E."/>
            <person name="Stockwell P."/>
            <person name="Gilligan J."/>
            <person name="Le Lec M.F."/>
            <person name="Gruber M.A.M."/>
            <person name="Quinn O."/>
            <person name="Lovegrove M."/>
            <person name="Duncan E.J."/>
            <person name="Remnant E.J."/>
            <person name="Van Eeckhoven J."/>
            <person name="Graham B."/>
            <person name="Knapp R.A."/>
            <person name="Langford K.W."/>
            <person name="Kronenberg Z."/>
            <person name="Press M.O."/>
            <person name="Eacker S.M."/>
            <person name="Wilson-Rankin E.E."/>
            <person name="Purcell J."/>
            <person name="Lester P.J."/>
            <person name="Dearden P.K."/>
        </authorList>
    </citation>
    <scope>NUCLEOTIDE SEQUENCE</scope>
    <source>
        <strain evidence="2">Linc-1</strain>
    </source>
</reference>
<dbReference type="AlphaFoldDB" id="A0A836XMA7"/>
<feature type="region of interest" description="Disordered" evidence="1">
    <location>
        <begin position="15"/>
        <end position="36"/>
    </location>
</feature>
<sequence>MACLGDRSPIQMSSRYDAAKLHSQREARTSEEFETVEARTVRPSVDHFGPISSTMLREIVVVSEGLERDP</sequence>